<evidence type="ECO:0000313" key="2">
    <source>
        <dbReference type="Proteomes" id="UP001150581"/>
    </source>
</evidence>
<comment type="caution">
    <text evidence="1">The sequence shown here is derived from an EMBL/GenBank/DDBJ whole genome shotgun (WGS) entry which is preliminary data.</text>
</comment>
<proteinExistence type="predicted"/>
<reference evidence="1" key="1">
    <citation type="submission" date="2022-07" db="EMBL/GenBank/DDBJ databases">
        <title>Phylogenomic reconstructions and comparative analyses of Kickxellomycotina fungi.</title>
        <authorList>
            <person name="Reynolds N.K."/>
            <person name="Stajich J.E."/>
            <person name="Barry K."/>
            <person name="Grigoriev I.V."/>
            <person name="Crous P."/>
            <person name="Smith M.E."/>
        </authorList>
    </citation>
    <scope>NUCLEOTIDE SEQUENCE</scope>
    <source>
        <strain evidence="1">Benny 63K</strain>
    </source>
</reference>
<organism evidence="1 2">
    <name type="scientific">Kickxella alabastrina</name>
    <dbReference type="NCBI Taxonomy" id="61397"/>
    <lineage>
        <taxon>Eukaryota</taxon>
        <taxon>Fungi</taxon>
        <taxon>Fungi incertae sedis</taxon>
        <taxon>Zoopagomycota</taxon>
        <taxon>Kickxellomycotina</taxon>
        <taxon>Kickxellomycetes</taxon>
        <taxon>Kickxellales</taxon>
        <taxon>Kickxellaceae</taxon>
        <taxon>Kickxella</taxon>
    </lineage>
</organism>
<gene>
    <name evidence="1" type="ORF">LPJ66_007406</name>
</gene>
<protein>
    <submittedName>
        <fullName evidence="1">Uncharacterized protein</fullName>
    </submittedName>
</protein>
<sequence length="217" mass="22506">MRLSLIIVQALAATALASPAMFKRQEIEAESGNQVSGGPSSISTPIVNYGQLLDSSFVSSGTAGSDVYANNIGTSFTTVNSNSANKGNINNNVHVTTVNGNSGLTANGANNNIGGAQNDYYPADVFSIFGKRDSVVTGTKPVDHPVLTAAAVGEPVYAYPGYGYPGYGYPGYGYPGYGYPDYGYPHHLVHPALAYGFGAPAHVSTKGQDASIVQNQN</sequence>
<evidence type="ECO:0000313" key="1">
    <source>
        <dbReference type="EMBL" id="KAJ1890556.1"/>
    </source>
</evidence>
<accession>A0ACC1IAE5</accession>
<dbReference type="EMBL" id="JANBPG010001320">
    <property type="protein sequence ID" value="KAJ1890556.1"/>
    <property type="molecule type" value="Genomic_DNA"/>
</dbReference>
<dbReference type="Proteomes" id="UP001150581">
    <property type="component" value="Unassembled WGS sequence"/>
</dbReference>
<name>A0ACC1IAE5_9FUNG</name>
<keyword evidence="2" id="KW-1185">Reference proteome</keyword>